<dbReference type="EMBL" id="MU250529">
    <property type="protein sequence ID" value="KAG7448879.1"/>
    <property type="molecule type" value="Genomic_DNA"/>
</dbReference>
<dbReference type="OrthoDB" id="10416075at2759"/>
<accession>A0A9P8AUU8</accession>
<organism evidence="1 2">
    <name type="scientific">Guyanagaster necrorhizus</name>
    <dbReference type="NCBI Taxonomy" id="856835"/>
    <lineage>
        <taxon>Eukaryota</taxon>
        <taxon>Fungi</taxon>
        <taxon>Dikarya</taxon>
        <taxon>Basidiomycota</taxon>
        <taxon>Agaricomycotina</taxon>
        <taxon>Agaricomycetes</taxon>
        <taxon>Agaricomycetidae</taxon>
        <taxon>Agaricales</taxon>
        <taxon>Marasmiineae</taxon>
        <taxon>Physalacriaceae</taxon>
        <taxon>Guyanagaster</taxon>
    </lineage>
</organism>
<evidence type="ECO:0000313" key="1">
    <source>
        <dbReference type="EMBL" id="KAG7448879.1"/>
    </source>
</evidence>
<proteinExistence type="predicted"/>
<keyword evidence="2" id="KW-1185">Reference proteome</keyword>
<sequence>MCYGINGISVDHRNDPEAMMKEPFKLSHWLRPSRRHHIANQFLQDTEHTYSLITISSADAQRRGLLPRKIFPFKDQHYKPFVASPGDDAGNLELKRPRCHIDIKEIEHSERQCGILLKSGDVNPIEVIHAAASVTDWNDLQLHSAANVLIAQIRSLLRSSQSPWEKMNLVPPSVAKRVIDTLQWEVDYASEIDNYRRRCISCLQALSRIHVIIPTTCYLASEAITKDGDDPICGSASCDTWRGNLELERLPVCLKVLRYFPTNVGRGSSFKVNIDKCRVKPTLIWCLSQDHLKEVMVWRQVRHPRILPLLDVNEDLFAPRFCLISSWMYQSNIIEYLQRNPDDVEPTRLDFVDFRLGSASRND</sequence>
<gene>
    <name evidence="1" type="ORF">BT62DRAFT_965523</name>
</gene>
<dbReference type="AlphaFoldDB" id="A0A9P8AUU8"/>
<dbReference type="RefSeq" id="XP_043042379.1">
    <property type="nucleotide sequence ID" value="XM_043188777.1"/>
</dbReference>
<name>A0A9P8AUU8_9AGAR</name>
<dbReference type="GeneID" id="66111074"/>
<evidence type="ECO:0008006" key="3">
    <source>
        <dbReference type="Google" id="ProtNLM"/>
    </source>
</evidence>
<dbReference type="Proteomes" id="UP000812287">
    <property type="component" value="Unassembled WGS sequence"/>
</dbReference>
<protein>
    <recommendedName>
        <fullName evidence="3">Protein kinase</fullName>
    </recommendedName>
</protein>
<comment type="caution">
    <text evidence="1">The sequence shown here is derived from an EMBL/GenBank/DDBJ whole genome shotgun (WGS) entry which is preliminary data.</text>
</comment>
<reference evidence="1" key="1">
    <citation type="submission" date="2020-11" db="EMBL/GenBank/DDBJ databases">
        <title>Adaptations for nitrogen fixation in a non-lichenized fungal sporocarp promotes dispersal by wood-feeding termites.</title>
        <authorList>
            <consortium name="DOE Joint Genome Institute"/>
            <person name="Koch R.A."/>
            <person name="Yoon G."/>
            <person name="Arayal U."/>
            <person name="Lail K."/>
            <person name="Amirebrahimi M."/>
            <person name="Labutti K."/>
            <person name="Lipzen A."/>
            <person name="Riley R."/>
            <person name="Barry K."/>
            <person name="Henrissat B."/>
            <person name="Grigoriev I.V."/>
            <person name="Herr J.R."/>
            <person name="Aime M.C."/>
        </authorList>
    </citation>
    <scope>NUCLEOTIDE SEQUENCE</scope>
    <source>
        <strain evidence="1">MCA 3950</strain>
    </source>
</reference>
<evidence type="ECO:0000313" key="2">
    <source>
        <dbReference type="Proteomes" id="UP000812287"/>
    </source>
</evidence>